<accession>D9WB33</accession>
<dbReference type="FunFam" id="3.40.605.10:FF:000001">
    <property type="entry name" value="Aldehyde dehydrogenase 1"/>
    <property type="match status" value="1"/>
</dbReference>
<proteinExistence type="inferred from homology"/>
<reference evidence="5 6" key="1">
    <citation type="submission" date="2009-02" db="EMBL/GenBank/DDBJ databases">
        <title>Annotation of Streptomyces hygroscopicus strain ATCC 53653.</title>
        <authorList>
            <consortium name="The Broad Institute Genome Sequencing Platform"/>
            <consortium name="Broad Institute Microbial Sequencing Center"/>
            <person name="Fischbach M."/>
            <person name="Godfrey P."/>
            <person name="Ward D."/>
            <person name="Young S."/>
            <person name="Zeng Q."/>
            <person name="Koehrsen M."/>
            <person name="Alvarado L."/>
            <person name="Berlin A.M."/>
            <person name="Bochicchio J."/>
            <person name="Borenstein D."/>
            <person name="Chapman S.B."/>
            <person name="Chen Z."/>
            <person name="Engels R."/>
            <person name="Freedman E."/>
            <person name="Gellesch M."/>
            <person name="Goldberg J."/>
            <person name="Griggs A."/>
            <person name="Gujja S."/>
            <person name="Heilman E.R."/>
            <person name="Heiman D.I."/>
            <person name="Hepburn T.A."/>
            <person name="Howarth C."/>
            <person name="Jen D."/>
            <person name="Larson L."/>
            <person name="Lewis B."/>
            <person name="Mehta T."/>
            <person name="Park D."/>
            <person name="Pearson M."/>
            <person name="Richards J."/>
            <person name="Roberts A."/>
            <person name="Saif S."/>
            <person name="Shea T.D."/>
            <person name="Shenoy N."/>
            <person name="Sisk P."/>
            <person name="Stolte C."/>
            <person name="Sykes S.N."/>
            <person name="Thomson T."/>
            <person name="Walk T."/>
            <person name="White J."/>
            <person name="Yandava C."/>
            <person name="Straight P."/>
            <person name="Clardy J."/>
            <person name="Hung D."/>
            <person name="Kolter R."/>
            <person name="Mekalanos J."/>
            <person name="Walker S."/>
            <person name="Walsh C.T."/>
            <person name="Wieland-Brown L.C."/>
            <person name="Haas B."/>
            <person name="Nusbaum C."/>
            <person name="Birren B."/>
        </authorList>
    </citation>
    <scope>NUCLEOTIDE SEQUENCE [LARGE SCALE GENOMIC DNA]</scope>
    <source>
        <strain evidence="5 6">ATCC 53653</strain>
    </source>
</reference>
<sequence length="480" mass="50232">MGTGGGIMTGTDPKDELDLVNPASGELITTVTAVGAHEVAKAAERAHVVFESGVWSGRPPRERATVLLRLADLMERDAELLARLDSEDAGKPITECRTGDVPGAIESIRWFAEAADKVFGRLASTGHDSLGLISREPVGVAAAILPWNYPLAMAAWKVGPALAVGNSLLLKPAEATPRSTLHLAGLAAEAGLPDHVLTVLPGHGSVTGAALARDAFVRALSFTGSATTGRGILADAAETNFKRVSLEMGGKSPQVLMPDALSYGDELIENMIEAAFLTMGQNCTAGSRILVHQDIADEVLARFTAAAKALVIGDPAKPETQIGPLISRVARDRVAAAVEEARAAGAGIHTGGLPRGLHPQGAYCPPTVVTGAPENGKVLTQELFGPVVTIQTFTSEDEAVGLANASEYGLAASVWTRDLDAAFHLARRIQAGVVSVNAYSEGDITTPFGGWKQSGFGGAEKSTNAFEQWTREKTVWIRTR</sequence>
<dbReference type="InterPro" id="IPR029510">
    <property type="entry name" value="Ald_DH_CS_GLU"/>
</dbReference>
<dbReference type="Proteomes" id="UP000003963">
    <property type="component" value="Unassembled WGS sequence"/>
</dbReference>
<keyword evidence="1 3" id="KW-0560">Oxidoreductase</keyword>
<comment type="similarity">
    <text evidence="3">Belongs to the aldehyde dehydrogenase family.</text>
</comment>
<dbReference type="InterPro" id="IPR016160">
    <property type="entry name" value="Ald_DH_CS_CYS"/>
</dbReference>
<feature type="domain" description="Aldehyde dehydrogenase" evidence="4">
    <location>
        <begin position="15"/>
        <end position="475"/>
    </location>
</feature>
<dbReference type="Gene3D" id="3.40.309.10">
    <property type="entry name" value="Aldehyde Dehydrogenase, Chain A, domain 2"/>
    <property type="match status" value="1"/>
</dbReference>
<dbReference type="InterPro" id="IPR016161">
    <property type="entry name" value="Ald_DH/histidinol_DH"/>
</dbReference>
<dbReference type="InterPro" id="IPR015590">
    <property type="entry name" value="Aldehyde_DH_dom"/>
</dbReference>
<dbReference type="STRING" id="457427.SSOG_00539"/>
<dbReference type="SUPFAM" id="SSF53720">
    <property type="entry name" value="ALDH-like"/>
    <property type="match status" value="1"/>
</dbReference>
<evidence type="ECO:0000256" key="1">
    <source>
        <dbReference type="ARBA" id="ARBA00023002"/>
    </source>
</evidence>
<dbReference type="PROSITE" id="PS00070">
    <property type="entry name" value="ALDEHYDE_DEHYDR_CYS"/>
    <property type="match status" value="1"/>
</dbReference>
<keyword evidence="6" id="KW-1185">Reference proteome</keyword>
<evidence type="ECO:0000313" key="5">
    <source>
        <dbReference type="EMBL" id="EFL20827.1"/>
    </source>
</evidence>
<dbReference type="AlphaFoldDB" id="D9WB33"/>
<dbReference type="InterPro" id="IPR016163">
    <property type="entry name" value="Ald_DH_C"/>
</dbReference>
<dbReference type="HOGENOM" id="CLU_005391_0_2_11"/>
<organism evidence="5 6">
    <name type="scientific">Streptomyces himastatinicus ATCC 53653</name>
    <dbReference type="NCBI Taxonomy" id="457427"/>
    <lineage>
        <taxon>Bacteria</taxon>
        <taxon>Bacillati</taxon>
        <taxon>Actinomycetota</taxon>
        <taxon>Actinomycetes</taxon>
        <taxon>Kitasatosporales</taxon>
        <taxon>Streptomycetaceae</taxon>
        <taxon>Streptomyces</taxon>
        <taxon>Streptomyces violaceusniger group</taxon>
    </lineage>
</organism>
<dbReference type="InterPro" id="IPR016162">
    <property type="entry name" value="Ald_DH_N"/>
</dbReference>
<feature type="active site" evidence="2">
    <location>
        <position position="247"/>
    </location>
</feature>
<gene>
    <name evidence="5" type="ORF">SSOG_00539</name>
</gene>
<dbReference type="PANTHER" id="PTHR11699">
    <property type="entry name" value="ALDEHYDE DEHYDROGENASE-RELATED"/>
    <property type="match status" value="1"/>
</dbReference>
<protein>
    <submittedName>
        <fullName evidence="5">Aldehyde dehydrogenase</fullName>
    </submittedName>
</protein>
<dbReference type="EMBL" id="GG657754">
    <property type="protein sequence ID" value="EFL20827.1"/>
    <property type="molecule type" value="Genomic_DNA"/>
</dbReference>
<evidence type="ECO:0000313" key="6">
    <source>
        <dbReference type="Proteomes" id="UP000003963"/>
    </source>
</evidence>
<dbReference type="PROSITE" id="PS00687">
    <property type="entry name" value="ALDEHYDE_DEHYDR_GLU"/>
    <property type="match status" value="1"/>
</dbReference>
<dbReference type="GO" id="GO:0016620">
    <property type="term" value="F:oxidoreductase activity, acting on the aldehyde or oxo group of donors, NAD or NADP as acceptor"/>
    <property type="evidence" value="ECO:0007669"/>
    <property type="project" value="InterPro"/>
</dbReference>
<dbReference type="Pfam" id="PF00171">
    <property type="entry name" value="Aldedh"/>
    <property type="match status" value="1"/>
</dbReference>
<evidence type="ECO:0000259" key="4">
    <source>
        <dbReference type="Pfam" id="PF00171"/>
    </source>
</evidence>
<dbReference type="Gene3D" id="3.40.605.10">
    <property type="entry name" value="Aldehyde Dehydrogenase, Chain A, domain 1"/>
    <property type="match status" value="1"/>
</dbReference>
<evidence type="ECO:0000256" key="2">
    <source>
        <dbReference type="PROSITE-ProRule" id="PRU10007"/>
    </source>
</evidence>
<name>D9WB33_9ACTN</name>
<evidence type="ECO:0000256" key="3">
    <source>
        <dbReference type="RuleBase" id="RU003345"/>
    </source>
</evidence>